<sequence>MKTINKIILIATLAILTYSCEDIFEQDISNDTIQIISPSKEAKIESNVVKFKWNTTKAADKYRIQIFESDQILLLDSLTTKTSITLPLKAGNYIWRVRGENYGYQSIYSFPSYFSTTIPNDLTDQQVILLNPQNNKFVNTINVSLNWESMDKATSYSVKVINTLTSQEMHSKDAVTETSVTLNVLNLVDANYQWRVKAKNTNSETKQYSARNFSIDTTIPNQPKNISPVTNSTYTSNSNINFIWNIATDTGNIKSPISYVVEFSNDIDFATVIRTQNSISTTLQQTFSTIGVYYWRVKAIDEAGNIGTNSTGFKLTIN</sequence>
<dbReference type="AlphaFoldDB" id="A0A9X2ZNY7"/>
<dbReference type="PROSITE" id="PS51257">
    <property type="entry name" value="PROKAR_LIPOPROTEIN"/>
    <property type="match status" value="1"/>
</dbReference>
<organism evidence="1 2">
    <name type="scientific">Flavobacterium frigoritolerans</name>
    <dbReference type="NCBI Taxonomy" id="2987686"/>
    <lineage>
        <taxon>Bacteria</taxon>
        <taxon>Pseudomonadati</taxon>
        <taxon>Bacteroidota</taxon>
        <taxon>Flavobacteriia</taxon>
        <taxon>Flavobacteriales</taxon>
        <taxon>Flavobacteriaceae</taxon>
        <taxon>Flavobacterium</taxon>
    </lineage>
</organism>
<dbReference type="Gene3D" id="2.60.40.10">
    <property type="entry name" value="Immunoglobulins"/>
    <property type="match status" value="3"/>
</dbReference>
<evidence type="ECO:0000313" key="1">
    <source>
        <dbReference type="EMBL" id="MCV9932940.1"/>
    </source>
</evidence>
<reference evidence="1" key="1">
    <citation type="submission" date="2022-10" db="EMBL/GenBank/DDBJ databases">
        <title>Two novel species of Flavobacterium.</title>
        <authorList>
            <person name="Liu Q."/>
            <person name="Xin Y.-H."/>
        </authorList>
    </citation>
    <scope>NUCLEOTIDE SEQUENCE</scope>
    <source>
        <strain evidence="1">LS1R47</strain>
    </source>
</reference>
<protein>
    <recommendedName>
        <fullName evidence="3">Fibronectin type-III domain-containing protein</fullName>
    </recommendedName>
</protein>
<proteinExistence type="predicted"/>
<evidence type="ECO:0000313" key="2">
    <source>
        <dbReference type="Proteomes" id="UP001151133"/>
    </source>
</evidence>
<dbReference type="Proteomes" id="UP001151133">
    <property type="component" value="Unassembled WGS sequence"/>
</dbReference>
<evidence type="ECO:0008006" key="3">
    <source>
        <dbReference type="Google" id="ProtNLM"/>
    </source>
</evidence>
<keyword evidence="2" id="KW-1185">Reference proteome</keyword>
<accession>A0A9X2ZNY7</accession>
<name>A0A9X2ZNY7_9FLAO</name>
<dbReference type="EMBL" id="JAOZEV010000008">
    <property type="protein sequence ID" value="MCV9932940.1"/>
    <property type="molecule type" value="Genomic_DNA"/>
</dbReference>
<dbReference type="RefSeq" id="WP_264287180.1">
    <property type="nucleotide sequence ID" value="NZ_JAOZEV010000008.1"/>
</dbReference>
<comment type="caution">
    <text evidence="1">The sequence shown here is derived from an EMBL/GenBank/DDBJ whole genome shotgun (WGS) entry which is preliminary data.</text>
</comment>
<dbReference type="InterPro" id="IPR013783">
    <property type="entry name" value="Ig-like_fold"/>
</dbReference>
<gene>
    <name evidence="1" type="ORF">OIU80_11675</name>
</gene>